<evidence type="ECO:0000313" key="3">
    <source>
        <dbReference type="EMBL" id="RYN72171.1"/>
    </source>
</evidence>
<proteinExistence type="predicted"/>
<evidence type="ECO:0000259" key="2">
    <source>
        <dbReference type="PROSITE" id="PS50006"/>
    </source>
</evidence>
<feature type="region of interest" description="Disordered" evidence="1">
    <location>
        <begin position="182"/>
        <end position="222"/>
    </location>
</feature>
<dbReference type="InterPro" id="IPR051176">
    <property type="entry name" value="Cent_Immune-Sig_Mod"/>
</dbReference>
<name>A0A4Q4NAD8_ALTAL</name>
<dbReference type="AlphaFoldDB" id="A0A4Q4NAD8"/>
<dbReference type="PANTHER" id="PTHR15715">
    <property type="entry name" value="CENTROSOMAL PROTEIN OF 170 KDA"/>
    <property type="match status" value="1"/>
</dbReference>
<dbReference type="PROSITE" id="PS50006">
    <property type="entry name" value="FHA_DOMAIN"/>
    <property type="match status" value="1"/>
</dbReference>
<dbReference type="PANTHER" id="PTHR15715:SF37">
    <property type="entry name" value="LD47843P"/>
    <property type="match status" value="1"/>
</dbReference>
<dbReference type="Gene3D" id="2.60.200.20">
    <property type="match status" value="1"/>
</dbReference>
<dbReference type="EMBL" id="PDXD01000027">
    <property type="protein sequence ID" value="RYN72171.1"/>
    <property type="molecule type" value="Genomic_DNA"/>
</dbReference>
<dbReference type="VEuPathDB" id="FungiDB:CC77DRAFT_318185"/>
<dbReference type="InterPro" id="IPR008984">
    <property type="entry name" value="SMAD_FHA_dom_sf"/>
</dbReference>
<gene>
    <name evidence="3" type="ORF">AA0117_g8791</name>
</gene>
<feature type="compositionally biased region" description="Polar residues" evidence="1">
    <location>
        <begin position="305"/>
        <end position="319"/>
    </location>
</feature>
<feature type="compositionally biased region" description="Polar residues" evidence="1">
    <location>
        <begin position="359"/>
        <end position="368"/>
    </location>
</feature>
<accession>A0A4Q4NAD8</accession>
<dbReference type="Pfam" id="PF00498">
    <property type="entry name" value="FHA"/>
    <property type="match status" value="1"/>
</dbReference>
<evidence type="ECO:0000313" key="4">
    <source>
        <dbReference type="Proteomes" id="UP000291422"/>
    </source>
</evidence>
<feature type="domain" description="FHA" evidence="2">
    <location>
        <begin position="50"/>
        <end position="114"/>
    </location>
</feature>
<dbReference type="Proteomes" id="UP000291422">
    <property type="component" value="Unassembled WGS sequence"/>
</dbReference>
<feature type="compositionally biased region" description="Acidic residues" evidence="1">
    <location>
        <begin position="207"/>
        <end position="222"/>
    </location>
</feature>
<comment type="caution">
    <text evidence="3">The sequence shown here is derived from an EMBL/GenBank/DDBJ whole genome shotgun (WGS) entry which is preliminary data.</text>
</comment>
<feature type="region of interest" description="Disordered" evidence="1">
    <location>
        <begin position="275"/>
        <end position="368"/>
    </location>
</feature>
<reference evidence="4" key="1">
    <citation type="journal article" date="2019" name="bioRxiv">
        <title>Genomics, evolutionary history and diagnostics of the Alternaria alternata species group including apple and Asian pear pathotypes.</title>
        <authorList>
            <person name="Armitage A.D."/>
            <person name="Cockerton H.M."/>
            <person name="Sreenivasaprasad S."/>
            <person name="Woodhall J.W."/>
            <person name="Lane C.R."/>
            <person name="Harrison R.J."/>
            <person name="Clarkson J.P."/>
        </authorList>
    </citation>
    <scope>NUCLEOTIDE SEQUENCE [LARGE SCALE GENOMIC DNA]</scope>
    <source>
        <strain evidence="4">FERA 1177</strain>
    </source>
</reference>
<dbReference type="InterPro" id="IPR000253">
    <property type="entry name" value="FHA_dom"/>
</dbReference>
<evidence type="ECO:0000256" key="1">
    <source>
        <dbReference type="SAM" id="MobiDB-lite"/>
    </source>
</evidence>
<organism evidence="3 4">
    <name type="scientific">Alternaria alternata</name>
    <name type="common">Alternaria rot fungus</name>
    <name type="synonym">Torula alternata</name>
    <dbReference type="NCBI Taxonomy" id="5599"/>
    <lineage>
        <taxon>Eukaryota</taxon>
        <taxon>Fungi</taxon>
        <taxon>Dikarya</taxon>
        <taxon>Ascomycota</taxon>
        <taxon>Pezizomycotina</taxon>
        <taxon>Dothideomycetes</taxon>
        <taxon>Pleosporomycetidae</taxon>
        <taxon>Pleosporales</taxon>
        <taxon>Pleosporineae</taxon>
        <taxon>Pleosporaceae</taxon>
        <taxon>Alternaria</taxon>
        <taxon>Alternaria sect. Alternaria</taxon>
        <taxon>Alternaria alternata complex</taxon>
    </lineage>
</organism>
<protein>
    <recommendedName>
        <fullName evidence="2">FHA domain-containing protein</fullName>
    </recommendedName>
</protein>
<sequence>MTSSELPPPPSAMFRSRLTDLPVFRIVLRDTKRYDTYGTREFDLPLNAEFPIGRASSNISKKDLMAAPHNAYIDSPVISRQHAVLSANSTSGVPEVYLTDKGSMHGTTVNNQRLPANKPTKLKVGDVLQFGTDVNRNEGTSSRRPSTQPLVQASELTLPCTEFFVARTYTFESQLSHPFSLGFTVPDPESDDEEVAERRGSQIDPFVIDDSDGAEDQSEQDDQEVTMMMEQVLHQSEPGHSFSPAQEEYPESAMRTTVVDQDYNEEDRQDAGLVCDFTPRRDDSLVPASPNASSDGEDDDAVGTDSDSQAGSIGSSEMMSDSEPEIGDSEDEDMDGADHNNPTASSSNKENEPSGNAAIPSTAQCSMQNPSTLSLRDVYMLDDVANGQASLPRIHMFGMQGSDNNSMSNSNVYAESAPPPLPPRPSTSRVAPWCNPSYSAFSSQSDLQDWYSAEDMSQPNYLGTNFGDRPSLFSPAPPPPMPESSETRLPMYHFGNCASQAVQANRLQTPPPMPVSDVETSTPLQPGRRTKVSIEEIVEEQPPTPESVNNMKRKADVLEAEEPAVALDETPEVIIGTESAHSEPIVAVPAADVTAIQTAAIIAQRPKKTPRSVLSKVLNKATYPLLGATGAVVSFALLSTLPDTFFA</sequence>
<dbReference type="GO" id="GO:0005737">
    <property type="term" value="C:cytoplasm"/>
    <property type="evidence" value="ECO:0007669"/>
    <property type="project" value="TreeGrafter"/>
</dbReference>
<feature type="compositionally biased region" description="Acidic residues" evidence="1">
    <location>
        <begin position="320"/>
        <end position="335"/>
    </location>
</feature>
<dbReference type="SUPFAM" id="SSF49879">
    <property type="entry name" value="SMAD/FHA domain"/>
    <property type="match status" value="1"/>
</dbReference>
<dbReference type="SMART" id="SM00240">
    <property type="entry name" value="FHA"/>
    <property type="match status" value="1"/>
</dbReference>